<organism evidence="2 3">
    <name type="scientific">Chaetomium fimeti</name>
    <dbReference type="NCBI Taxonomy" id="1854472"/>
    <lineage>
        <taxon>Eukaryota</taxon>
        <taxon>Fungi</taxon>
        <taxon>Dikarya</taxon>
        <taxon>Ascomycota</taxon>
        <taxon>Pezizomycotina</taxon>
        <taxon>Sordariomycetes</taxon>
        <taxon>Sordariomycetidae</taxon>
        <taxon>Sordariales</taxon>
        <taxon>Chaetomiaceae</taxon>
        <taxon>Chaetomium</taxon>
    </lineage>
</organism>
<feature type="region of interest" description="Disordered" evidence="1">
    <location>
        <begin position="90"/>
        <end position="261"/>
    </location>
</feature>
<sequence length="261" mass="27331">MGAKFSKVSCSCTINCHQHPAVHDHSNGVGPCQRCTHLRRLRAGTESRASAASTSTEYLARPRHYASPSPDSDLARHLLLNSALLRQRTATAQRRARHNRAISYPEDTLPSLSSTTTGPSLSPNPSPSLSSSSTSTILNRTPSLPSSAMRAAAAAAASPAYTRGRHASDADESTRSSPDGGGHMDRDDGPASRSGAVQVEICAPTPSDISRSSTVVGWHGSEERGSEEGETESLARTSLYSGEGEDGEGESAGFGLEGEDT</sequence>
<evidence type="ECO:0000313" key="2">
    <source>
        <dbReference type="EMBL" id="KAK3295058.1"/>
    </source>
</evidence>
<dbReference type="Proteomes" id="UP001278766">
    <property type="component" value="Unassembled WGS sequence"/>
</dbReference>
<dbReference type="EMBL" id="JAUEPN010000005">
    <property type="protein sequence ID" value="KAK3295058.1"/>
    <property type="molecule type" value="Genomic_DNA"/>
</dbReference>
<dbReference type="AlphaFoldDB" id="A0AAE0HEJ5"/>
<accession>A0AAE0HEJ5</accession>
<evidence type="ECO:0000313" key="3">
    <source>
        <dbReference type="Proteomes" id="UP001278766"/>
    </source>
</evidence>
<dbReference type="GeneID" id="87844570"/>
<gene>
    <name evidence="2" type="ORF">B0H64DRAFT_464311</name>
</gene>
<reference evidence="2" key="1">
    <citation type="journal article" date="2023" name="Mol. Phylogenet. Evol.">
        <title>Genome-scale phylogeny and comparative genomics of the fungal order Sordariales.</title>
        <authorList>
            <person name="Hensen N."/>
            <person name="Bonometti L."/>
            <person name="Westerberg I."/>
            <person name="Brannstrom I.O."/>
            <person name="Guillou S."/>
            <person name="Cros-Aarteil S."/>
            <person name="Calhoun S."/>
            <person name="Haridas S."/>
            <person name="Kuo A."/>
            <person name="Mondo S."/>
            <person name="Pangilinan J."/>
            <person name="Riley R."/>
            <person name="LaButti K."/>
            <person name="Andreopoulos B."/>
            <person name="Lipzen A."/>
            <person name="Chen C."/>
            <person name="Yan M."/>
            <person name="Daum C."/>
            <person name="Ng V."/>
            <person name="Clum A."/>
            <person name="Steindorff A."/>
            <person name="Ohm R.A."/>
            <person name="Martin F."/>
            <person name="Silar P."/>
            <person name="Natvig D.O."/>
            <person name="Lalanne C."/>
            <person name="Gautier V."/>
            <person name="Ament-Velasquez S.L."/>
            <person name="Kruys A."/>
            <person name="Hutchinson M.I."/>
            <person name="Powell A.J."/>
            <person name="Barry K."/>
            <person name="Miller A.N."/>
            <person name="Grigoriev I.V."/>
            <person name="Debuchy R."/>
            <person name="Gladieux P."/>
            <person name="Hiltunen Thoren M."/>
            <person name="Johannesson H."/>
        </authorList>
    </citation>
    <scope>NUCLEOTIDE SEQUENCE</scope>
    <source>
        <strain evidence="2">CBS 168.71</strain>
    </source>
</reference>
<evidence type="ECO:0000256" key="1">
    <source>
        <dbReference type="SAM" id="MobiDB-lite"/>
    </source>
</evidence>
<protein>
    <submittedName>
        <fullName evidence="2">Uncharacterized protein</fullName>
    </submittedName>
</protein>
<feature type="compositionally biased region" description="Gly residues" evidence="1">
    <location>
        <begin position="250"/>
        <end position="261"/>
    </location>
</feature>
<dbReference type="RefSeq" id="XP_062658572.1">
    <property type="nucleotide sequence ID" value="XM_062807622.1"/>
</dbReference>
<feature type="compositionally biased region" description="Low complexity" evidence="1">
    <location>
        <begin position="108"/>
        <end position="160"/>
    </location>
</feature>
<reference evidence="2" key="2">
    <citation type="submission" date="2023-06" db="EMBL/GenBank/DDBJ databases">
        <authorList>
            <consortium name="Lawrence Berkeley National Laboratory"/>
            <person name="Haridas S."/>
            <person name="Hensen N."/>
            <person name="Bonometti L."/>
            <person name="Westerberg I."/>
            <person name="Brannstrom I.O."/>
            <person name="Guillou S."/>
            <person name="Cros-Aarteil S."/>
            <person name="Calhoun S."/>
            <person name="Kuo A."/>
            <person name="Mondo S."/>
            <person name="Pangilinan J."/>
            <person name="Riley R."/>
            <person name="Labutti K."/>
            <person name="Andreopoulos B."/>
            <person name="Lipzen A."/>
            <person name="Chen C."/>
            <person name="Yanf M."/>
            <person name="Daum C."/>
            <person name="Ng V."/>
            <person name="Clum A."/>
            <person name="Steindorff A."/>
            <person name="Ohm R."/>
            <person name="Martin F."/>
            <person name="Silar P."/>
            <person name="Natvig D."/>
            <person name="Lalanne C."/>
            <person name="Gautier V."/>
            <person name="Ament-Velasquez S.L."/>
            <person name="Kruys A."/>
            <person name="Hutchinson M.I."/>
            <person name="Powell A.J."/>
            <person name="Barry K."/>
            <person name="Miller A.N."/>
            <person name="Grigoriev I.V."/>
            <person name="Debuchy R."/>
            <person name="Gladieux P."/>
            <person name="Thoren M.H."/>
            <person name="Johannesson H."/>
        </authorList>
    </citation>
    <scope>NUCLEOTIDE SEQUENCE</scope>
    <source>
        <strain evidence="2">CBS 168.71</strain>
    </source>
</reference>
<name>A0AAE0HEJ5_9PEZI</name>
<keyword evidence="3" id="KW-1185">Reference proteome</keyword>
<comment type="caution">
    <text evidence="2">The sequence shown here is derived from an EMBL/GenBank/DDBJ whole genome shotgun (WGS) entry which is preliminary data.</text>
</comment>
<proteinExistence type="predicted"/>